<name>A0A9Q0NEP3_9DIPT</name>
<dbReference type="Proteomes" id="UP001151699">
    <property type="component" value="Chromosome A"/>
</dbReference>
<gene>
    <name evidence="1" type="ORF">Bhyg_04024</name>
</gene>
<dbReference type="AlphaFoldDB" id="A0A9Q0NEP3"/>
<keyword evidence="2" id="KW-1185">Reference proteome</keyword>
<proteinExistence type="predicted"/>
<protein>
    <submittedName>
        <fullName evidence="1">Uncharacterized protein</fullName>
    </submittedName>
</protein>
<dbReference type="EMBL" id="WJQU01000001">
    <property type="protein sequence ID" value="KAJ6648793.1"/>
    <property type="molecule type" value="Genomic_DNA"/>
</dbReference>
<organism evidence="1 2">
    <name type="scientific">Pseudolycoriella hygida</name>
    <dbReference type="NCBI Taxonomy" id="35572"/>
    <lineage>
        <taxon>Eukaryota</taxon>
        <taxon>Metazoa</taxon>
        <taxon>Ecdysozoa</taxon>
        <taxon>Arthropoda</taxon>
        <taxon>Hexapoda</taxon>
        <taxon>Insecta</taxon>
        <taxon>Pterygota</taxon>
        <taxon>Neoptera</taxon>
        <taxon>Endopterygota</taxon>
        <taxon>Diptera</taxon>
        <taxon>Nematocera</taxon>
        <taxon>Sciaroidea</taxon>
        <taxon>Sciaridae</taxon>
        <taxon>Pseudolycoriella</taxon>
    </lineage>
</organism>
<accession>A0A9Q0NEP3</accession>
<sequence>MCWSCCCEDSVPVTTVFTTPVHQQQVVTTQPHSTVYLEEPIHVVATPDYSTTTVVTGHTIHDMGTTYVSESYSSVN</sequence>
<comment type="caution">
    <text evidence="1">The sequence shown here is derived from an EMBL/GenBank/DDBJ whole genome shotgun (WGS) entry which is preliminary data.</text>
</comment>
<reference evidence="1" key="1">
    <citation type="submission" date="2022-07" db="EMBL/GenBank/DDBJ databases">
        <authorList>
            <person name="Trinca V."/>
            <person name="Uliana J.V.C."/>
            <person name="Torres T.T."/>
            <person name="Ward R.J."/>
            <person name="Monesi N."/>
        </authorList>
    </citation>
    <scope>NUCLEOTIDE SEQUENCE</scope>
    <source>
        <strain evidence="1">HSMRA1968</strain>
        <tissue evidence="1">Whole embryos</tissue>
    </source>
</reference>
<evidence type="ECO:0000313" key="1">
    <source>
        <dbReference type="EMBL" id="KAJ6648793.1"/>
    </source>
</evidence>
<evidence type="ECO:0000313" key="2">
    <source>
        <dbReference type="Proteomes" id="UP001151699"/>
    </source>
</evidence>